<feature type="transmembrane region" description="Helical" evidence="1">
    <location>
        <begin position="258"/>
        <end position="282"/>
    </location>
</feature>
<feature type="transmembrane region" description="Helical" evidence="1">
    <location>
        <begin position="223"/>
        <end position="246"/>
    </location>
</feature>
<keyword evidence="1" id="KW-0472">Membrane</keyword>
<feature type="transmembrane region" description="Helical" evidence="1">
    <location>
        <begin position="64"/>
        <end position="87"/>
    </location>
</feature>
<keyword evidence="1" id="KW-1133">Transmembrane helix</keyword>
<feature type="transmembrane region" description="Helical" evidence="1">
    <location>
        <begin position="152"/>
        <end position="173"/>
    </location>
</feature>
<protein>
    <recommendedName>
        <fullName evidence="3">Transmembrane protein</fullName>
    </recommendedName>
</protein>
<feature type="transmembrane region" description="Helical" evidence="1">
    <location>
        <begin position="294"/>
        <end position="321"/>
    </location>
</feature>
<feature type="transmembrane region" description="Helical" evidence="1">
    <location>
        <begin position="107"/>
        <end position="132"/>
    </location>
</feature>
<dbReference type="EMBL" id="MK072011">
    <property type="protein sequence ID" value="AYV77143.1"/>
    <property type="molecule type" value="Genomic_DNA"/>
</dbReference>
<proteinExistence type="predicted"/>
<reference evidence="2" key="1">
    <citation type="submission" date="2018-10" db="EMBL/GenBank/DDBJ databases">
        <title>Hidden diversity of soil giant viruses.</title>
        <authorList>
            <person name="Schulz F."/>
            <person name="Alteio L."/>
            <person name="Goudeau D."/>
            <person name="Ryan E.M."/>
            <person name="Malmstrom R.R."/>
            <person name="Blanchard J."/>
            <person name="Woyke T."/>
        </authorList>
    </citation>
    <scope>NUCLEOTIDE SEQUENCE</scope>
    <source>
        <strain evidence="2">BAV1</strain>
    </source>
</reference>
<feature type="transmembrane region" description="Helical" evidence="1">
    <location>
        <begin position="342"/>
        <end position="364"/>
    </location>
</feature>
<feature type="transmembrane region" description="Helical" evidence="1">
    <location>
        <begin position="31"/>
        <end position="52"/>
    </location>
</feature>
<evidence type="ECO:0000256" key="1">
    <source>
        <dbReference type="SAM" id="Phobius"/>
    </source>
</evidence>
<gene>
    <name evidence="2" type="ORF">Barrevirus14_12</name>
</gene>
<evidence type="ECO:0008006" key="3">
    <source>
        <dbReference type="Google" id="ProtNLM"/>
    </source>
</evidence>
<name>A0A3G4ZU76_9VIRU</name>
<keyword evidence="1" id="KW-0812">Transmembrane</keyword>
<accession>A0A3G4ZU76</accession>
<organism evidence="2">
    <name type="scientific">Barrevirus sp</name>
    <dbReference type="NCBI Taxonomy" id="2487763"/>
    <lineage>
        <taxon>Viruses</taxon>
        <taxon>Varidnaviria</taxon>
        <taxon>Bamfordvirae</taxon>
        <taxon>Nucleocytoviricota</taxon>
        <taxon>Megaviricetes</taxon>
        <taxon>Imitervirales</taxon>
        <taxon>Mimiviridae</taxon>
        <taxon>Klosneuvirinae</taxon>
    </lineage>
</organism>
<sequence>MTSFESKSFFDKSVFCLCCQSIWSKIGMSQILTTLTILTALVGCICNITVYSTPTLLSTQVETAGLLCHIISFGTSLFLTSYFGRYLSKLQHAQKADFKTYDCCCNYYYHSCICYILVGLYWFFTLVMYIVIAAQHDNGNNMVIINQLSKGIIMYFSSSLILFSWVVIFRPFIPNLCYAFKVDRPSCYLPLTIERTNEYNRYSWFINFFTNYGFYENKETEQYGIWSSVSLTFQLSMSIIVMNLSFSVYYNDRLYHDITIILSTGSVLFCLVIQSLISYASYLKNNSDGVKDTVWFSMFTYFLCCVGCWLGVSLIPFFLYMPYQGIWKIDKAYPETSMIRNIFYLVQGVPTLIIILVLLLVLIYQIGKCIKWCFCEQVANEISEAQNKVQGFQQLAEPESGITMA</sequence>
<evidence type="ECO:0000313" key="2">
    <source>
        <dbReference type="EMBL" id="AYV77143.1"/>
    </source>
</evidence>